<feature type="region of interest" description="Disordered" evidence="1">
    <location>
        <begin position="35"/>
        <end position="95"/>
    </location>
</feature>
<proteinExistence type="predicted"/>
<accession>A0A8K0TQZ9</accession>
<gene>
    <name evidence="2" type="ORF">B0T11DRAFT_71226</name>
</gene>
<evidence type="ECO:0000256" key="1">
    <source>
        <dbReference type="SAM" id="MobiDB-lite"/>
    </source>
</evidence>
<sequence>MPVQVFVWLVARGLGQKRVTASLVRRRISRNGLRPPASSLCELDNDVQARHGPPGFRAEDKRETGRKTPHSCVPPANAQVQSSKNQPERRKRQGWRCRQVRCRAGRSLGVVAMSALGRKILGAISQDPPIGRSLVLHPPSMRPSSLLGG</sequence>
<organism evidence="2 3">
    <name type="scientific">Plectosphaerella cucumerina</name>
    <dbReference type="NCBI Taxonomy" id="40658"/>
    <lineage>
        <taxon>Eukaryota</taxon>
        <taxon>Fungi</taxon>
        <taxon>Dikarya</taxon>
        <taxon>Ascomycota</taxon>
        <taxon>Pezizomycotina</taxon>
        <taxon>Sordariomycetes</taxon>
        <taxon>Hypocreomycetidae</taxon>
        <taxon>Glomerellales</taxon>
        <taxon>Plectosphaerellaceae</taxon>
        <taxon>Plectosphaerella</taxon>
    </lineage>
</organism>
<reference evidence="2" key="1">
    <citation type="journal article" date="2021" name="Nat. Commun.">
        <title>Genetic determinants of endophytism in the Arabidopsis root mycobiome.</title>
        <authorList>
            <person name="Mesny F."/>
            <person name="Miyauchi S."/>
            <person name="Thiergart T."/>
            <person name="Pickel B."/>
            <person name="Atanasova L."/>
            <person name="Karlsson M."/>
            <person name="Huettel B."/>
            <person name="Barry K.W."/>
            <person name="Haridas S."/>
            <person name="Chen C."/>
            <person name="Bauer D."/>
            <person name="Andreopoulos W."/>
            <person name="Pangilinan J."/>
            <person name="LaButti K."/>
            <person name="Riley R."/>
            <person name="Lipzen A."/>
            <person name="Clum A."/>
            <person name="Drula E."/>
            <person name="Henrissat B."/>
            <person name="Kohler A."/>
            <person name="Grigoriev I.V."/>
            <person name="Martin F.M."/>
            <person name="Hacquard S."/>
        </authorList>
    </citation>
    <scope>NUCLEOTIDE SEQUENCE</scope>
    <source>
        <strain evidence="2">MPI-CAGE-AT-0016</strain>
    </source>
</reference>
<name>A0A8K0TQZ9_9PEZI</name>
<protein>
    <submittedName>
        <fullName evidence="2">Uncharacterized protein</fullName>
    </submittedName>
</protein>
<keyword evidence="3" id="KW-1185">Reference proteome</keyword>
<evidence type="ECO:0000313" key="2">
    <source>
        <dbReference type="EMBL" id="KAH7369167.1"/>
    </source>
</evidence>
<comment type="caution">
    <text evidence="2">The sequence shown here is derived from an EMBL/GenBank/DDBJ whole genome shotgun (WGS) entry which is preliminary data.</text>
</comment>
<evidence type="ECO:0000313" key="3">
    <source>
        <dbReference type="Proteomes" id="UP000813385"/>
    </source>
</evidence>
<feature type="compositionally biased region" description="Basic and acidic residues" evidence="1">
    <location>
        <begin position="57"/>
        <end position="66"/>
    </location>
</feature>
<dbReference type="Proteomes" id="UP000813385">
    <property type="component" value="Unassembled WGS sequence"/>
</dbReference>
<dbReference type="EMBL" id="JAGPXD010000002">
    <property type="protein sequence ID" value="KAH7369167.1"/>
    <property type="molecule type" value="Genomic_DNA"/>
</dbReference>
<dbReference type="AlphaFoldDB" id="A0A8K0TQZ9"/>